<dbReference type="RefSeq" id="WP_380631947.1">
    <property type="nucleotide sequence ID" value="NZ_JBHSQO010000001.1"/>
</dbReference>
<gene>
    <name evidence="2" type="ORF">ACFP3R_01450</name>
</gene>
<accession>A0ABW1NYW5</accession>
<keyword evidence="1" id="KW-1133">Transmembrane helix</keyword>
<proteinExistence type="predicted"/>
<protein>
    <submittedName>
        <fullName evidence="2">Uncharacterized protein</fullName>
    </submittedName>
</protein>
<evidence type="ECO:0000256" key="1">
    <source>
        <dbReference type="SAM" id="Phobius"/>
    </source>
</evidence>
<evidence type="ECO:0000313" key="3">
    <source>
        <dbReference type="Proteomes" id="UP001596220"/>
    </source>
</evidence>
<comment type="caution">
    <text evidence="2">The sequence shown here is derived from an EMBL/GenBank/DDBJ whole genome shotgun (WGS) entry which is preliminary data.</text>
</comment>
<sequence length="90" mass="9199">MNGSGRWLPAGDRPGRGAWLGPLSLGLSLLSWPIPAGGAAVAVVAVGFGVLSMSTRTEYRVDWTAVVGVSVGLLQLALSLMLLVMAANGH</sequence>
<feature type="transmembrane region" description="Helical" evidence="1">
    <location>
        <begin position="29"/>
        <end position="51"/>
    </location>
</feature>
<name>A0ABW1NYW5_9PSEU</name>
<organism evidence="2 3">
    <name type="scientific">Saccharothrix lopnurensis</name>
    <dbReference type="NCBI Taxonomy" id="1670621"/>
    <lineage>
        <taxon>Bacteria</taxon>
        <taxon>Bacillati</taxon>
        <taxon>Actinomycetota</taxon>
        <taxon>Actinomycetes</taxon>
        <taxon>Pseudonocardiales</taxon>
        <taxon>Pseudonocardiaceae</taxon>
        <taxon>Saccharothrix</taxon>
    </lineage>
</organism>
<keyword evidence="3" id="KW-1185">Reference proteome</keyword>
<reference evidence="3" key="1">
    <citation type="journal article" date="2019" name="Int. J. Syst. Evol. Microbiol.">
        <title>The Global Catalogue of Microorganisms (GCM) 10K type strain sequencing project: providing services to taxonomists for standard genome sequencing and annotation.</title>
        <authorList>
            <consortium name="The Broad Institute Genomics Platform"/>
            <consortium name="The Broad Institute Genome Sequencing Center for Infectious Disease"/>
            <person name="Wu L."/>
            <person name="Ma J."/>
        </authorList>
    </citation>
    <scope>NUCLEOTIDE SEQUENCE [LARGE SCALE GENOMIC DNA]</scope>
    <source>
        <strain evidence="3">CGMCC 4.7246</strain>
    </source>
</reference>
<keyword evidence="1" id="KW-0472">Membrane</keyword>
<dbReference type="EMBL" id="JBHSQO010000001">
    <property type="protein sequence ID" value="MFC6087929.1"/>
    <property type="molecule type" value="Genomic_DNA"/>
</dbReference>
<keyword evidence="1" id="KW-0812">Transmembrane</keyword>
<feature type="transmembrane region" description="Helical" evidence="1">
    <location>
        <begin position="63"/>
        <end position="87"/>
    </location>
</feature>
<evidence type="ECO:0000313" key="2">
    <source>
        <dbReference type="EMBL" id="MFC6087929.1"/>
    </source>
</evidence>
<dbReference type="Proteomes" id="UP001596220">
    <property type="component" value="Unassembled WGS sequence"/>
</dbReference>